<feature type="region of interest" description="Disordered" evidence="3">
    <location>
        <begin position="253"/>
        <end position="277"/>
    </location>
</feature>
<keyword evidence="6" id="KW-1185">Reference proteome</keyword>
<comment type="similarity">
    <text evidence="1 2">Belongs to the iron/ascorbate-dependent oxidoreductase family.</text>
</comment>
<dbReference type="InterPro" id="IPR005123">
    <property type="entry name" value="Oxoglu/Fe-dep_dioxygenase_dom"/>
</dbReference>
<dbReference type="Proteomes" id="UP000799640">
    <property type="component" value="Unassembled WGS sequence"/>
</dbReference>
<protein>
    <recommendedName>
        <fullName evidence="4">Fe2OG dioxygenase domain-containing protein</fullName>
    </recommendedName>
</protein>
<sequence length="277" mass="29672">MYDPPEGPPPGWRPLKDVTFAPVHDEHWPKLAARGWTTVTSAPDTDALVTAAAAFFAQPAAAKEVPGYTHIAGEKQLLTLTSPTQFPPAAAIWTQARKLLLEALAAVERSLAMPPGALSRFDGTHSILRVFDYEGAGLVAEPHCDLGLLTLVVSTTPGLEVWDDGWVPIERNSIAGTLLVGTELAFLTNGRYSAGRHRVVADGPRYSVVFALRAHWPTPIDYTTLSTPITGTFAGPPTAGELAQRIRATRYNINGPVEGRKRPALAQSAQSPANLSK</sequence>
<dbReference type="Gene3D" id="2.60.120.330">
    <property type="entry name" value="B-lactam Antibiotic, Isopenicillin N Synthase, Chain"/>
    <property type="match status" value="1"/>
</dbReference>
<dbReference type="PANTHER" id="PTHR47990">
    <property type="entry name" value="2-OXOGLUTARATE (2OG) AND FE(II)-DEPENDENT OXYGENASE SUPERFAMILY PROTEIN-RELATED"/>
    <property type="match status" value="1"/>
</dbReference>
<feature type="compositionally biased region" description="Polar residues" evidence="3">
    <location>
        <begin position="267"/>
        <end position="277"/>
    </location>
</feature>
<dbReference type="Pfam" id="PF03171">
    <property type="entry name" value="2OG-FeII_Oxy"/>
    <property type="match status" value="1"/>
</dbReference>
<keyword evidence="2" id="KW-0408">Iron</keyword>
<dbReference type="InterPro" id="IPR044861">
    <property type="entry name" value="IPNS-like_FE2OG_OXY"/>
</dbReference>
<dbReference type="OrthoDB" id="288590at2759"/>
<evidence type="ECO:0000256" key="2">
    <source>
        <dbReference type="RuleBase" id="RU003682"/>
    </source>
</evidence>
<dbReference type="InterPro" id="IPR050231">
    <property type="entry name" value="Iron_ascorbate_oxido_reductase"/>
</dbReference>
<name>A0A6G1HJT3_9PEZI</name>
<dbReference type="EMBL" id="ML996707">
    <property type="protein sequence ID" value="KAF2396270.1"/>
    <property type="molecule type" value="Genomic_DNA"/>
</dbReference>
<dbReference type="AlphaFoldDB" id="A0A6G1HJT3"/>
<feature type="domain" description="Fe2OG dioxygenase" evidence="4">
    <location>
        <begin position="123"/>
        <end position="216"/>
    </location>
</feature>
<dbReference type="SUPFAM" id="SSF51197">
    <property type="entry name" value="Clavaminate synthase-like"/>
    <property type="match status" value="1"/>
</dbReference>
<evidence type="ECO:0000256" key="1">
    <source>
        <dbReference type="ARBA" id="ARBA00008056"/>
    </source>
</evidence>
<evidence type="ECO:0000313" key="6">
    <source>
        <dbReference type="Proteomes" id="UP000799640"/>
    </source>
</evidence>
<proteinExistence type="inferred from homology"/>
<evidence type="ECO:0000313" key="5">
    <source>
        <dbReference type="EMBL" id="KAF2396270.1"/>
    </source>
</evidence>
<reference evidence="5" key="1">
    <citation type="journal article" date="2020" name="Stud. Mycol.">
        <title>101 Dothideomycetes genomes: a test case for predicting lifestyles and emergence of pathogens.</title>
        <authorList>
            <person name="Haridas S."/>
            <person name="Albert R."/>
            <person name="Binder M."/>
            <person name="Bloem J."/>
            <person name="Labutti K."/>
            <person name="Salamov A."/>
            <person name="Andreopoulos B."/>
            <person name="Baker S."/>
            <person name="Barry K."/>
            <person name="Bills G."/>
            <person name="Bluhm B."/>
            <person name="Cannon C."/>
            <person name="Castanera R."/>
            <person name="Culley D."/>
            <person name="Daum C."/>
            <person name="Ezra D."/>
            <person name="Gonzalez J."/>
            <person name="Henrissat B."/>
            <person name="Kuo A."/>
            <person name="Liang C."/>
            <person name="Lipzen A."/>
            <person name="Lutzoni F."/>
            <person name="Magnuson J."/>
            <person name="Mondo S."/>
            <person name="Nolan M."/>
            <person name="Ohm R."/>
            <person name="Pangilinan J."/>
            <person name="Park H.-J."/>
            <person name="Ramirez L."/>
            <person name="Alfaro M."/>
            <person name="Sun H."/>
            <person name="Tritt A."/>
            <person name="Yoshinaga Y."/>
            <person name="Zwiers L.-H."/>
            <person name="Turgeon B."/>
            <person name="Goodwin S."/>
            <person name="Spatafora J."/>
            <person name="Crous P."/>
            <person name="Grigoriev I."/>
        </authorList>
    </citation>
    <scope>NUCLEOTIDE SEQUENCE</scope>
    <source>
        <strain evidence="5">CBS 262.69</strain>
    </source>
</reference>
<dbReference type="PROSITE" id="PS51471">
    <property type="entry name" value="FE2OG_OXY"/>
    <property type="match status" value="1"/>
</dbReference>
<evidence type="ECO:0000259" key="4">
    <source>
        <dbReference type="PROSITE" id="PS51471"/>
    </source>
</evidence>
<gene>
    <name evidence="5" type="ORF">EJ06DRAFT_534006</name>
</gene>
<dbReference type="InterPro" id="IPR027443">
    <property type="entry name" value="IPNS-like_sf"/>
</dbReference>
<keyword evidence="2" id="KW-0479">Metal-binding</keyword>
<evidence type="ECO:0000256" key="3">
    <source>
        <dbReference type="SAM" id="MobiDB-lite"/>
    </source>
</evidence>
<keyword evidence="2" id="KW-0560">Oxidoreductase</keyword>
<dbReference type="GO" id="GO:0016491">
    <property type="term" value="F:oxidoreductase activity"/>
    <property type="evidence" value="ECO:0007669"/>
    <property type="project" value="UniProtKB-KW"/>
</dbReference>
<dbReference type="GO" id="GO:0046872">
    <property type="term" value="F:metal ion binding"/>
    <property type="evidence" value="ECO:0007669"/>
    <property type="project" value="UniProtKB-KW"/>
</dbReference>
<accession>A0A6G1HJT3</accession>
<organism evidence="5 6">
    <name type="scientific">Trichodelitschia bisporula</name>
    <dbReference type="NCBI Taxonomy" id="703511"/>
    <lineage>
        <taxon>Eukaryota</taxon>
        <taxon>Fungi</taxon>
        <taxon>Dikarya</taxon>
        <taxon>Ascomycota</taxon>
        <taxon>Pezizomycotina</taxon>
        <taxon>Dothideomycetes</taxon>
        <taxon>Dothideomycetes incertae sedis</taxon>
        <taxon>Phaeotrichales</taxon>
        <taxon>Phaeotrichaceae</taxon>
        <taxon>Trichodelitschia</taxon>
    </lineage>
</organism>